<comment type="caution">
    <text evidence="2">The sequence shown here is derived from an EMBL/GenBank/DDBJ whole genome shotgun (WGS) entry which is preliminary data.</text>
</comment>
<feature type="region of interest" description="Disordered" evidence="1">
    <location>
        <begin position="1"/>
        <end position="41"/>
    </location>
</feature>
<reference evidence="2" key="1">
    <citation type="journal article" date="2022" name="bioRxiv">
        <title>Sequencing and chromosome-scale assembly of the giantPleurodeles waltlgenome.</title>
        <authorList>
            <person name="Brown T."/>
            <person name="Elewa A."/>
            <person name="Iarovenko S."/>
            <person name="Subramanian E."/>
            <person name="Araus A.J."/>
            <person name="Petzold A."/>
            <person name="Susuki M."/>
            <person name="Suzuki K.-i.T."/>
            <person name="Hayashi T."/>
            <person name="Toyoda A."/>
            <person name="Oliveira C."/>
            <person name="Osipova E."/>
            <person name="Leigh N.D."/>
            <person name="Simon A."/>
            <person name="Yun M.H."/>
        </authorList>
    </citation>
    <scope>NUCLEOTIDE SEQUENCE</scope>
    <source>
        <strain evidence="2">20211129_DDA</strain>
        <tissue evidence="2">Liver</tissue>
    </source>
</reference>
<accession>A0AAV7PYS4</accession>
<dbReference type="EMBL" id="JANPWB010000011">
    <property type="protein sequence ID" value="KAJ1132427.1"/>
    <property type="molecule type" value="Genomic_DNA"/>
</dbReference>
<evidence type="ECO:0000313" key="2">
    <source>
        <dbReference type="EMBL" id="KAJ1132427.1"/>
    </source>
</evidence>
<evidence type="ECO:0000313" key="3">
    <source>
        <dbReference type="Proteomes" id="UP001066276"/>
    </source>
</evidence>
<gene>
    <name evidence="2" type="ORF">NDU88_010740</name>
</gene>
<keyword evidence="3" id="KW-1185">Reference proteome</keyword>
<feature type="compositionally biased region" description="Polar residues" evidence="1">
    <location>
        <begin position="119"/>
        <end position="130"/>
    </location>
</feature>
<feature type="region of interest" description="Disordered" evidence="1">
    <location>
        <begin position="55"/>
        <end position="130"/>
    </location>
</feature>
<organism evidence="2 3">
    <name type="scientific">Pleurodeles waltl</name>
    <name type="common">Iberian ribbed newt</name>
    <dbReference type="NCBI Taxonomy" id="8319"/>
    <lineage>
        <taxon>Eukaryota</taxon>
        <taxon>Metazoa</taxon>
        <taxon>Chordata</taxon>
        <taxon>Craniata</taxon>
        <taxon>Vertebrata</taxon>
        <taxon>Euteleostomi</taxon>
        <taxon>Amphibia</taxon>
        <taxon>Batrachia</taxon>
        <taxon>Caudata</taxon>
        <taxon>Salamandroidea</taxon>
        <taxon>Salamandridae</taxon>
        <taxon>Pleurodelinae</taxon>
        <taxon>Pleurodeles</taxon>
    </lineage>
</organism>
<feature type="compositionally biased region" description="Basic and acidic residues" evidence="1">
    <location>
        <begin position="89"/>
        <end position="101"/>
    </location>
</feature>
<name>A0AAV7PYS4_PLEWA</name>
<sequence>MHWPTPTGPERLFSGSETRPAECWGAASPLAGGPPSSKNTAQCLVRRVTSRRELRLLDRRSSPPGSLPRFLDAGLEDPVSPGGPAAARKPLDVLRRWRHVTDLGPGNCSGRPETRGFNRRSSPARNNPHS</sequence>
<protein>
    <submittedName>
        <fullName evidence="2">Uncharacterized protein</fullName>
    </submittedName>
</protein>
<dbReference type="AlphaFoldDB" id="A0AAV7PYS4"/>
<evidence type="ECO:0000256" key="1">
    <source>
        <dbReference type="SAM" id="MobiDB-lite"/>
    </source>
</evidence>
<proteinExistence type="predicted"/>
<dbReference type="Proteomes" id="UP001066276">
    <property type="component" value="Chromosome 7"/>
</dbReference>